<evidence type="ECO:0000313" key="1">
    <source>
        <dbReference type="EMBL" id="MXU95490.1"/>
    </source>
</evidence>
<reference evidence="1" key="1">
    <citation type="submission" date="2019-12" db="EMBL/GenBank/DDBJ databases">
        <title>An insight into the sialome of adult female Ixodes ricinus ticks feeding for 6 days.</title>
        <authorList>
            <person name="Perner J."/>
            <person name="Ribeiro J.M.C."/>
        </authorList>
    </citation>
    <scope>NUCLEOTIDE SEQUENCE</scope>
    <source>
        <strain evidence="1">Semi-engorged</strain>
        <tissue evidence="1">Salivary glands</tissue>
    </source>
</reference>
<organism evidence="1">
    <name type="scientific">Ixodes ricinus</name>
    <name type="common">Common tick</name>
    <name type="synonym">Acarus ricinus</name>
    <dbReference type="NCBI Taxonomy" id="34613"/>
    <lineage>
        <taxon>Eukaryota</taxon>
        <taxon>Metazoa</taxon>
        <taxon>Ecdysozoa</taxon>
        <taxon>Arthropoda</taxon>
        <taxon>Chelicerata</taxon>
        <taxon>Arachnida</taxon>
        <taxon>Acari</taxon>
        <taxon>Parasitiformes</taxon>
        <taxon>Ixodida</taxon>
        <taxon>Ixodoidea</taxon>
        <taxon>Ixodidae</taxon>
        <taxon>Ixodinae</taxon>
        <taxon>Ixodes</taxon>
    </lineage>
</organism>
<dbReference type="EMBL" id="GIFC01013407">
    <property type="protein sequence ID" value="MXU95490.1"/>
    <property type="molecule type" value="Transcribed_RNA"/>
</dbReference>
<proteinExistence type="predicted"/>
<accession>A0A6B0UZX4</accession>
<name>A0A6B0UZX4_IXORI</name>
<dbReference type="AlphaFoldDB" id="A0A6B0UZX4"/>
<protein>
    <submittedName>
        <fullName evidence="1">Putative secreted protein</fullName>
    </submittedName>
</protein>
<sequence length="187" mass="20780">MQPFKITLVHSLSPLHMALTIPLRSPAPYWSKQNFSPSHLLQLTTLPTAALPTSTRTCSRHALASLRASYSPLHFPSSAMSEDLFMYTGYLAMLALLGMNTLISWPAKHSSRPLLTPATQPDPPPPPLPTLADLLASRCASLYSTRILLLVSKQLFDRPKYTHFTHTLDSHLFRCILDTHFLSAYAA</sequence>